<reference evidence="2 3" key="1">
    <citation type="journal article" date="2020" name="ISME J.">
        <title>Uncovering the hidden diversity of litter-decomposition mechanisms in mushroom-forming fungi.</title>
        <authorList>
            <person name="Floudas D."/>
            <person name="Bentzer J."/>
            <person name="Ahren D."/>
            <person name="Johansson T."/>
            <person name="Persson P."/>
            <person name="Tunlid A."/>
        </authorList>
    </citation>
    <scope>NUCLEOTIDE SEQUENCE [LARGE SCALE GENOMIC DNA]</scope>
    <source>
        <strain evidence="2 3">CBS 175.51</strain>
    </source>
</reference>
<accession>A0A8H5BLZ7</accession>
<organism evidence="2 3">
    <name type="scientific">Ephemerocybe angulata</name>
    <dbReference type="NCBI Taxonomy" id="980116"/>
    <lineage>
        <taxon>Eukaryota</taxon>
        <taxon>Fungi</taxon>
        <taxon>Dikarya</taxon>
        <taxon>Basidiomycota</taxon>
        <taxon>Agaricomycotina</taxon>
        <taxon>Agaricomycetes</taxon>
        <taxon>Agaricomycetidae</taxon>
        <taxon>Agaricales</taxon>
        <taxon>Agaricineae</taxon>
        <taxon>Psathyrellaceae</taxon>
        <taxon>Ephemerocybe</taxon>
    </lineage>
</organism>
<comment type="caution">
    <text evidence="2">The sequence shown here is derived from an EMBL/GenBank/DDBJ whole genome shotgun (WGS) entry which is preliminary data.</text>
</comment>
<name>A0A8H5BLZ7_9AGAR</name>
<proteinExistence type="predicted"/>
<evidence type="ECO:0000313" key="3">
    <source>
        <dbReference type="Proteomes" id="UP000541558"/>
    </source>
</evidence>
<protein>
    <submittedName>
        <fullName evidence="2">Uncharacterized protein</fullName>
    </submittedName>
</protein>
<keyword evidence="3" id="KW-1185">Reference proteome</keyword>
<gene>
    <name evidence="2" type="ORF">D9611_000621</name>
</gene>
<feature type="region of interest" description="Disordered" evidence="1">
    <location>
        <begin position="1"/>
        <end position="30"/>
    </location>
</feature>
<evidence type="ECO:0000256" key="1">
    <source>
        <dbReference type="SAM" id="MobiDB-lite"/>
    </source>
</evidence>
<sequence length="123" mass="13431">MGQQLPPQRYHSFVRPPLLPSPPTPANAPDFVLHLEPTLHQPSTHHATPSTHQATPSIIMITDMDTFDCLSLSVFDEFECASLADMVAEVEAAELAHSCDSEQNDPPVNEDTKAGYGQYCTIA</sequence>
<dbReference type="EMBL" id="JAACJK010000163">
    <property type="protein sequence ID" value="KAF5325835.1"/>
    <property type="molecule type" value="Genomic_DNA"/>
</dbReference>
<dbReference type="Proteomes" id="UP000541558">
    <property type="component" value="Unassembled WGS sequence"/>
</dbReference>
<evidence type="ECO:0000313" key="2">
    <source>
        <dbReference type="EMBL" id="KAF5325835.1"/>
    </source>
</evidence>
<dbReference type="AlphaFoldDB" id="A0A8H5BLZ7"/>
<feature type="compositionally biased region" description="Pro residues" evidence="1">
    <location>
        <begin position="17"/>
        <end position="26"/>
    </location>
</feature>